<keyword evidence="4" id="KW-1003">Cell membrane</keyword>
<evidence type="ECO:0000256" key="4">
    <source>
        <dbReference type="ARBA" id="ARBA00022475"/>
    </source>
</evidence>
<evidence type="ECO:0000256" key="6">
    <source>
        <dbReference type="ARBA" id="ARBA00022692"/>
    </source>
</evidence>
<name>A0A8J9UBC4_9NEOP</name>
<comment type="similarity">
    <text evidence="3">Belongs to the sarcoglycan beta/delta/gamma/zeta family.</text>
</comment>
<evidence type="ECO:0000256" key="13">
    <source>
        <dbReference type="SAM" id="MobiDB-lite"/>
    </source>
</evidence>
<dbReference type="GO" id="GO:0016012">
    <property type="term" value="C:sarcoglycan complex"/>
    <property type="evidence" value="ECO:0007669"/>
    <property type="project" value="InterPro"/>
</dbReference>
<evidence type="ECO:0000256" key="8">
    <source>
        <dbReference type="ARBA" id="ARBA00022989"/>
    </source>
</evidence>
<keyword evidence="12" id="KW-0206">Cytoskeleton</keyword>
<dbReference type="AlphaFoldDB" id="A0A8J9UBC4"/>
<accession>A0A8J9UBC4</accession>
<evidence type="ECO:0000256" key="7">
    <source>
        <dbReference type="ARBA" id="ARBA00022968"/>
    </source>
</evidence>
<proteinExistence type="inferred from homology"/>
<gene>
    <name evidence="15" type="ORF">BINO364_LOCUS3862</name>
</gene>
<evidence type="ECO:0008006" key="17">
    <source>
        <dbReference type="Google" id="ProtNLM"/>
    </source>
</evidence>
<dbReference type="InterPro" id="IPR006875">
    <property type="entry name" value="Sarcoglycan"/>
</dbReference>
<evidence type="ECO:0000256" key="2">
    <source>
        <dbReference type="ARBA" id="ARBA00004274"/>
    </source>
</evidence>
<sequence length="379" mass="41536">MSRTRQQLIKNAPLQNEADSASSTLAHTASSLVTNLPSGGHWTVFKRGNSDSLPDCYIVNLKEKKFYVMRVEDTATEGIRGWECTPTGEPAPRDVASNPTYSVGCLPEWVTKGWRRNTLYGIVIFLMVLVFLNIALTLWVISSLNLTARGIGPITIVKDGIRLDGQAWMVDRLVASTISSQPVQSITLNSYRNFTILVSDPDHEEHTKLLIKRDSVECSGRVFEVRDAKGNDVFYASREEVRVFAEALAVDGTGGINVKSAVQAPVVRAPPGSDLQLESLTRRLDLRAPQSIFLESRAGSIDVTSHSNIKLNSIVGGIKIDAPNIILNNLKVASTTESPQKYVRGKKVYQLCACASGKLFLAAPDAICTMQDNDIELCR</sequence>
<comment type="subcellular location">
    <subcellularLocation>
        <location evidence="2">Cell membrane</location>
        <location evidence="2">Sarcolemma</location>
        <topology evidence="2">Single-pass type II membrane protein</topology>
    </subcellularLocation>
    <subcellularLocation>
        <location evidence="1">Cytoplasm</location>
        <location evidence="1">Cytoskeleton</location>
    </subcellularLocation>
</comment>
<keyword evidence="7" id="KW-0735">Signal-anchor</keyword>
<evidence type="ECO:0000256" key="1">
    <source>
        <dbReference type="ARBA" id="ARBA00004245"/>
    </source>
</evidence>
<keyword evidence="16" id="KW-1185">Reference proteome</keyword>
<dbReference type="OrthoDB" id="8881719at2759"/>
<dbReference type="GO" id="GO:0060047">
    <property type="term" value="P:heart contraction"/>
    <property type="evidence" value="ECO:0007669"/>
    <property type="project" value="TreeGrafter"/>
</dbReference>
<feature type="non-terminal residue" evidence="15">
    <location>
        <position position="379"/>
    </location>
</feature>
<dbReference type="PANTHER" id="PTHR12939:SF10">
    <property type="entry name" value="EG:4F1.1 PROTEIN"/>
    <property type="match status" value="1"/>
</dbReference>
<dbReference type="GO" id="GO:0042383">
    <property type="term" value="C:sarcolemma"/>
    <property type="evidence" value="ECO:0007669"/>
    <property type="project" value="UniProtKB-SubCell"/>
</dbReference>
<keyword evidence="11" id="KW-0325">Glycoprotein</keyword>
<keyword evidence="6 14" id="KW-0812">Transmembrane</keyword>
<evidence type="ECO:0000256" key="9">
    <source>
        <dbReference type="ARBA" id="ARBA00023136"/>
    </source>
</evidence>
<protein>
    <recommendedName>
        <fullName evidence="17">Beta-sarcoglycan</fullName>
    </recommendedName>
</protein>
<dbReference type="InterPro" id="IPR039972">
    <property type="entry name" value="Sarcoglycan_gamma/delta/zeta"/>
</dbReference>
<feature type="region of interest" description="Disordered" evidence="13">
    <location>
        <begin position="1"/>
        <end position="21"/>
    </location>
</feature>
<evidence type="ECO:0000256" key="3">
    <source>
        <dbReference type="ARBA" id="ARBA00007574"/>
    </source>
</evidence>
<organism evidence="15 16">
    <name type="scientific">Brenthis ino</name>
    <name type="common">lesser marbled fritillary</name>
    <dbReference type="NCBI Taxonomy" id="405034"/>
    <lineage>
        <taxon>Eukaryota</taxon>
        <taxon>Metazoa</taxon>
        <taxon>Ecdysozoa</taxon>
        <taxon>Arthropoda</taxon>
        <taxon>Hexapoda</taxon>
        <taxon>Insecta</taxon>
        <taxon>Pterygota</taxon>
        <taxon>Neoptera</taxon>
        <taxon>Endopterygota</taxon>
        <taxon>Lepidoptera</taxon>
        <taxon>Glossata</taxon>
        <taxon>Ditrysia</taxon>
        <taxon>Papilionoidea</taxon>
        <taxon>Nymphalidae</taxon>
        <taxon>Heliconiinae</taxon>
        <taxon>Argynnini</taxon>
        <taxon>Brenthis</taxon>
    </lineage>
</organism>
<evidence type="ECO:0000256" key="14">
    <source>
        <dbReference type="SAM" id="Phobius"/>
    </source>
</evidence>
<dbReference type="Proteomes" id="UP000838878">
    <property type="component" value="Chromosome 12"/>
</dbReference>
<evidence type="ECO:0000256" key="10">
    <source>
        <dbReference type="ARBA" id="ARBA00023157"/>
    </source>
</evidence>
<evidence type="ECO:0000256" key="12">
    <source>
        <dbReference type="ARBA" id="ARBA00023212"/>
    </source>
</evidence>
<keyword evidence="9 14" id="KW-0472">Membrane</keyword>
<reference evidence="15" key="1">
    <citation type="submission" date="2021-12" db="EMBL/GenBank/DDBJ databases">
        <authorList>
            <person name="Martin H S."/>
        </authorList>
    </citation>
    <scope>NUCLEOTIDE SEQUENCE</scope>
</reference>
<evidence type="ECO:0000313" key="16">
    <source>
        <dbReference type="Proteomes" id="UP000838878"/>
    </source>
</evidence>
<feature type="transmembrane region" description="Helical" evidence="14">
    <location>
        <begin position="119"/>
        <end position="141"/>
    </location>
</feature>
<keyword evidence="10" id="KW-1015">Disulfide bond</keyword>
<dbReference type="EMBL" id="OV170232">
    <property type="protein sequence ID" value="CAH0717228.1"/>
    <property type="molecule type" value="Genomic_DNA"/>
</dbReference>
<evidence type="ECO:0000256" key="11">
    <source>
        <dbReference type="ARBA" id="ARBA00023180"/>
    </source>
</evidence>
<keyword evidence="8 14" id="KW-1133">Transmembrane helix</keyword>
<evidence type="ECO:0000256" key="5">
    <source>
        <dbReference type="ARBA" id="ARBA00022490"/>
    </source>
</evidence>
<evidence type="ECO:0000313" key="15">
    <source>
        <dbReference type="EMBL" id="CAH0717228.1"/>
    </source>
</evidence>
<dbReference type="PANTHER" id="PTHR12939">
    <property type="entry name" value="SARCOGLYCAN"/>
    <property type="match status" value="1"/>
</dbReference>
<dbReference type="GO" id="GO:0005856">
    <property type="term" value="C:cytoskeleton"/>
    <property type="evidence" value="ECO:0007669"/>
    <property type="project" value="UniProtKB-SubCell"/>
</dbReference>
<dbReference type="Pfam" id="PF04790">
    <property type="entry name" value="Sarcoglycan_1"/>
    <property type="match status" value="1"/>
</dbReference>
<keyword evidence="5" id="KW-0963">Cytoplasm</keyword>